<comment type="caution">
    <text evidence="1">The sequence shown here is derived from an EMBL/GenBank/DDBJ whole genome shotgun (WGS) entry which is preliminary data.</text>
</comment>
<proteinExistence type="predicted"/>
<gene>
    <name evidence="1" type="ORF">ENR47_07220</name>
</gene>
<organism evidence="1">
    <name type="scientific">Oscillatoriales cyanobacterium SpSt-402</name>
    <dbReference type="NCBI Taxonomy" id="2282168"/>
    <lineage>
        <taxon>Bacteria</taxon>
        <taxon>Bacillati</taxon>
        <taxon>Cyanobacteriota</taxon>
        <taxon>Cyanophyceae</taxon>
        <taxon>Oscillatoriophycideae</taxon>
        <taxon>Oscillatoriales</taxon>
    </lineage>
</organism>
<dbReference type="AlphaFoldDB" id="A0A832M587"/>
<evidence type="ECO:0000313" key="1">
    <source>
        <dbReference type="EMBL" id="HGW94056.1"/>
    </source>
</evidence>
<sequence>MTLRLKPLTPSMHPKPHISIASFACALSDLVALDKNTGKPETICSLEDPLLLSVKVEFSGSGAIALMPLHLSIQVEFYAKTRKRQDDIELGEVTLETTAKQFLYQPTLVLPTGLAALEVLPDKAYMISALVRIGAKGYPALVTGLIDGLFIQTYE</sequence>
<protein>
    <submittedName>
        <fullName evidence="1">Uncharacterized protein</fullName>
    </submittedName>
</protein>
<dbReference type="EMBL" id="DSRD01000463">
    <property type="protein sequence ID" value="HGW94056.1"/>
    <property type="molecule type" value="Genomic_DNA"/>
</dbReference>
<reference evidence="1" key="1">
    <citation type="journal article" date="2020" name="mSystems">
        <title>Genome- and Community-Level Interaction Insights into Carbon Utilization and Element Cycling Functions of Hydrothermarchaeota in Hydrothermal Sediment.</title>
        <authorList>
            <person name="Zhou Z."/>
            <person name="Liu Y."/>
            <person name="Xu W."/>
            <person name="Pan J."/>
            <person name="Luo Z.H."/>
            <person name="Li M."/>
        </authorList>
    </citation>
    <scope>NUCLEOTIDE SEQUENCE [LARGE SCALE GENOMIC DNA]</scope>
    <source>
        <strain evidence="1">SpSt-402</strain>
    </source>
</reference>
<name>A0A832M587_9CYAN</name>
<accession>A0A832M587</accession>